<organism evidence="2 3">
    <name type="scientific">Ilex paraguariensis</name>
    <name type="common">yerba mate</name>
    <dbReference type="NCBI Taxonomy" id="185542"/>
    <lineage>
        <taxon>Eukaryota</taxon>
        <taxon>Viridiplantae</taxon>
        <taxon>Streptophyta</taxon>
        <taxon>Embryophyta</taxon>
        <taxon>Tracheophyta</taxon>
        <taxon>Spermatophyta</taxon>
        <taxon>Magnoliopsida</taxon>
        <taxon>eudicotyledons</taxon>
        <taxon>Gunneridae</taxon>
        <taxon>Pentapetalae</taxon>
        <taxon>asterids</taxon>
        <taxon>campanulids</taxon>
        <taxon>Aquifoliales</taxon>
        <taxon>Aquifoliaceae</taxon>
        <taxon>Ilex</taxon>
    </lineage>
</organism>
<evidence type="ECO:0000313" key="3">
    <source>
        <dbReference type="Proteomes" id="UP001642360"/>
    </source>
</evidence>
<evidence type="ECO:0000256" key="1">
    <source>
        <dbReference type="SAM" id="MobiDB-lite"/>
    </source>
</evidence>
<accession>A0ABC8S9S6</accession>
<sequence length="122" mass="13956">MLLDCSPLTPLPWLNQRSQRQHSGDQRQLSPAPPRAPAQLTGWHWVWAFESWATPGVAVSVLSLRTQGNNMISISSFIVTDPTRLLSCILNRGFESEFDYKQHGEFHNWSFQASLQHINHVF</sequence>
<dbReference type="Proteomes" id="UP001642360">
    <property type="component" value="Unassembled WGS sequence"/>
</dbReference>
<proteinExistence type="predicted"/>
<reference evidence="2 3" key="1">
    <citation type="submission" date="2024-02" db="EMBL/GenBank/DDBJ databases">
        <authorList>
            <person name="Vignale AGUSTIN F."/>
            <person name="Sosa J E."/>
            <person name="Modenutti C."/>
        </authorList>
    </citation>
    <scope>NUCLEOTIDE SEQUENCE [LARGE SCALE GENOMIC DNA]</scope>
</reference>
<gene>
    <name evidence="2" type="ORF">ILEXP_LOCUS21987</name>
</gene>
<comment type="caution">
    <text evidence="2">The sequence shown here is derived from an EMBL/GenBank/DDBJ whole genome shotgun (WGS) entry which is preliminary data.</text>
</comment>
<name>A0ABC8S9S6_9AQUA</name>
<evidence type="ECO:0000313" key="2">
    <source>
        <dbReference type="EMBL" id="CAK9153698.1"/>
    </source>
</evidence>
<feature type="region of interest" description="Disordered" evidence="1">
    <location>
        <begin position="16"/>
        <end position="37"/>
    </location>
</feature>
<dbReference type="EMBL" id="CAUOFW020002437">
    <property type="protein sequence ID" value="CAK9153698.1"/>
    <property type="molecule type" value="Genomic_DNA"/>
</dbReference>
<dbReference type="AlphaFoldDB" id="A0ABC8S9S6"/>
<keyword evidence="3" id="KW-1185">Reference proteome</keyword>
<protein>
    <submittedName>
        <fullName evidence="2">Uncharacterized protein</fullName>
    </submittedName>
</protein>